<dbReference type="Proteomes" id="UP000283732">
    <property type="component" value="Unassembled WGS sequence"/>
</dbReference>
<evidence type="ECO:0000313" key="16">
    <source>
        <dbReference type="Proteomes" id="UP000437446"/>
    </source>
</evidence>
<evidence type="ECO:0000313" key="6">
    <source>
        <dbReference type="EMBL" id="MTV01125.1"/>
    </source>
</evidence>
<dbReference type="EMBL" id="BQNZ01000001">
    <property type="protein sequence ID" value="GKH70495.1"/>
    <property type="molecule type" value="Genomic_DNA"/>
</dbReference>
<dbReference type="InterPro" id="IPR021448">
    <property type="entry name" value="DUF3098"/>
</dbReference>
<dbReference type="RefSeq" id="WP_005634674.1">
    <property type="nucleotide sequence ID" value="NZ_BAABYG010000001.1"/>
</dbReference>
<dbReference type="AlphaFoldDB" id="A0A354MJ27"/>
<keyword evidence="1" id="KW-0472">Membrane</keyword>
<reference evidence="2" key="3">
    <citation type="submission" date="2022-01" db="EMBL/GenBank/DDBJ databases">
        <title>Novel bile acid biosynthetic pathways are enriched in the microbiome of centenarians.</title>
        <authorList>
            <person name="Sato Y."/>
            <person name="Atarashi K."/>
            <person name="Plichta R.D."/>
            <person name="Arai Y."/>
            <person name="Sasajima S."/>
            <person name="Kearney M.S."/>
            <person name="Suda W."/>
            <person name="Takeshita K."/>
            <person name="Sasaki T."/>
            <person name="Okamoto S."/>
            <person name="Skelly N.A."/>
            <person name="Okamura Y."/>
            <person name="Vlamakis H."/>
            <person name="Li Y."/>
            <person name="Tanoue T."/>
            <person name="Takei H."/>
            <person name="Nittono H."/>
            <person name="Narushima S."/>
            <person name="Irie J."/>
            <person name="Itoh H."/>
            <person name="Moriya K."/>
            <person name="Sugiura Y."/>
            <person name="Suematsu M."/>
            <person name="Moritoki N."/>
            <person name="Shibata S."/>
            <person name="Littman R.D."/>
            <person name="Fischbach A.M."/>
            <person name="Uwamino Y."/>
            <person name="Inoue T."/>
            <person name="Honda A."/>
            <person name="Hattori M."/>
            <person name="Murai T."/>
            <person name="Xavier J.R."/>
            <person name="Hirose N."/>
            <person name="Honda K."/>
        </authorList>
    </citation>
    <scope>NUCLEOTIDE SEQUENCE</scope>
    <source>
        <strain evidence="2">CE91-St3</strain>
    </source>
</reference>
<name>A0A354MJ27_9BACT</name>
<comment type="caution">
    <text evidence="9">The sequence shown here is derived from an EMBL/GenBank/DDBJ whole genome shotgun (WGS) entry which is preliminary data.</text>
</comment>
<sequence length="80" mass="8549">MAKRDFAFGKENFILIAVAVAVIAIGFMLMSGGGSQDPTGFNPEIFSSRRIVVAPAVTVIGFVLMIFGILKNSKNKEVAE</sequence>
<dbReference type="OrthoDB" id="963379at2"/>
<keyword evidence="15" id="KW-1185">Reference proteome</keyword>
<dbReference type="Proteomes" id="UP000286260">
    <property type="component" value="Unassembled WGS sequence"/>
</dbReference>
<evidence type="ECO:0000313" key="10">
    <source>
        <dbReference type="EMBL" id="RHH75391.1"/>
    </source>
</evidence>
<dbReference type="EMBL" id="QSUP01000006">
    <property type="protein sequence ID" value="RGN52492.1"/>
    <property type="molecule type" value="Genomic_DNA"/>
</dbReference>
<evidence type="ECO:0000313" key="18">
    <source>
        <dbReference type="Proteomes" id="UP000482671"/>
    </source>
</evidence>
<dbReference type="Proteomes" id="UP000448908">
    <property type="component" value="Unassembled WGS sequence"/>
</dbReference>
<evidence type="ECO:0000313" key="14">
    <source>
        <dbReference type="Proteomes" id="UP000286260"/>
    </source>
</evidence>
<evidence type="ECO:0000313" key="4">
    <source>
        <dbReference type="EMBL" id="MTU38749.1"/>
    </source>
</evidence>
<dbReference type="Proteomes" id="UP000437446">
    <property type="component" value="Unassembled WGS sequence"/>
</dbReference>
<evidence type="ECO:0000313" key="13">
    <source>
        <dbReference type="Proteomes" id="UP000285173"/>
    </source>
</evidence>
<reference evidence="11 12" key="1">
    <citation type="submission" date="2018-08" db="EMBL/GenBank/DDBJ databases">
        <title>A genome reference for cultivated species of the human gut microbiota.</title>
        <authorList>
            <person name="Zou Y."/>
            <person name="Xue W."/>
            <person name="Luo G."/>
        </authorList>
    </citation>
    <scope>NUCLEOTIDE SEQUENCE [LARGE SCALE GENOMIC DNA]</scope>
    <source>
        <strain evidence="10 12">AM16-50</strain>
        <strain evidence="9 14">AM34-17</strain>
        <strain evidence="8 13">AM50-15</strain>
        <strain evidence="7 11">OM05-11AA</strain>
    </source>
</reference>
<dbReference type="STRING" id="46503.ERS852463_03062"/>
<dbReference type="Proteomes" id="UP001055114">
    <property type="component" value="Unassembled WGS sequence"/>
</dbReference>
<evidence type="ECO:0000313" key="11">
    <source>
        <dbReference type="Proteomes" id="UP000261088"/>
    </source>
</evidence>
<accession>A0A354MJ27</accession>
<dbReference type="Proteomes" id="UP000285173">
    <property type="component" value="Unassembled WGS sequence"/>
</dbReference>
<keyword evidence="1" id="KW-1133">Transmembrane helix</keyword>
<gene>
    <name evidence="2" type="primary">fjo13</name>
    <name evidence="2" type="ORF">CE91St3_03580</name>
    <name evidence="10" type="ORF">DW191_16055</name>
    <name evidence="9" type="ORF">DW828_01215</name>
    <name evidence="8" type="ORF">DW986_13960</name>
    <name evidence="7" type="ORF">DXB61_07485</name>
    <name evidence="3" type="ORF">GMD66_11770</name>
    <name evidence="4" type="ORF">GMD82_04370</name>
    <name evidence="5" type="ORF">GMD92_07150</name>
    <name evidence="6" type="ORF">GME02_05495</name>
</gene>
<evidence type="ECO:0000313" key="12">
    <source>
        <dbReference type="Proteomes" id="UP000283732"/>
    </source>
</evidence>
<dbReference type="EMBL" id="WNDA01000008">
    <property type="protein sequence ID" value="MTU68859.1"/>
    <property type="molecule type" value="Genomic_DNA"/>
</dbReference>
<evidence type="ECO:0000313" key="17">
    <source>
        <dbReference type="Proteomes" id="UP000448908"/>
    </source>
</evidence>
<proteinExistence type="predicted"/>
<feature type="transmembrane region" description="Helical" evidence="1">
    <location>
        <begin position="12"/>
        <end position="31"/>
    </location>
</feature>
<keyword evidence="1" id="KW-0812">Transmembrane</keyword>
<evidence type="ECO:0000313" key="8">
    <source>
        <dbReference type="EMBL" id="RGZ45867.1"/>
    </source>
</evidence>
<dbReference type="EMBL" id="WNCR01000004">
    <property type="protein sequence ID" value="MTU29869.1"/>
    <property type="molecule type" value="Genomic_DNA"/>
</dbReference>
<evidence type="ECO:0000313" key="7">
    <source>
        <dbReference type="EMBL" id="RGN52492.1"/>
    </source>
</evidence>
<evidence type="ECO:0000256" key="1">
    <source>
        <dbReference type="SAM" id="Phobius"/>
    </source>
</evidence>
<dbReference type="EMBL" id="WNCN01000005">
    <property type="protein sequence ID" value="MTU38749.1"/>
    <property type="molecule type" value="Genomic_DNA"/>
</dbReference>
<dbReference type="Proteomes" id="UP000482671">
    <property type="component" value="Unassembled WGS sequence"/>
</dbReference>
<dbReference type="EMBL" id="WNDD01000005">
    <property type="protein sequence ID" value="MTV01125.1"/>
    <property type="molecule type" value="Genomic_DNA"/>
</dbReference>
<protein>
    <submittedName>
        <fullName evidence="9">DUF3098 domain-containing protein</fullName>
    </submittedName>
</protein>
<dbReference type="Pfam" id="PF11297">
    <property type="entry name" value="DUF3098"/>
    <property type="match status" value="1"/>
</dbReference>
<dbReference type="EMBL" id="QRKC01000008">
    <property type="protein sequence ID" value="RHH75391.1"/>
    <property type="molecule type" value="Genomic_DNA"/>
</dbReference>
<dbReference type="GeneID" id="93409200"/>
<organism evidence="9 14">
    <name type="scientific">Parabacteroides merdae</name>
    <dbReference type="NCBI Taxonomy" id="46503"/>
    <lineage>
        <taxon>Bacteria</taxon>
        <taxon>Pseudomonadati</taxon>
        <taxon>Bacteroidota</taxon>
        <taxon>Bacteroidia</taxon>
        <taxon>Bacteroidales</taxon>
        <taxon>Tannerellaceae</taxon>
        <taxon>Parabacteroides</taxon>
    </lineage>
</organism>
<evidence type="ECO:0000313" key="9">
    <source>
        <dbReference type="EMBL" id="RHC90183.1"/>
    </source>
</evidence>
<dbReference type="Proteomes" id="UP000434916">
    <property type="component" value="Unassembled WGS sequence"/>
</dbReference>
<evidence type="ECO:0000313" key="5">
    <source>
        <dbReference type="EMBL" id="MTU68859.1"/>
    </source>
</evidence>
<dbReference type="Proteomes" id="UP000261088">
    <property type="component" value="Unassembled WGS sequence"/>
</dbReference>
<feature type="transmembrane region" description="Helical" evidence="1">
    <location>
        <begin position="51"/>
        <end position="70"/>
    </location>
</feature>
<dbReference type="EMBL" id="QSEF01000020">
    <property type="protein sequence ID" value="RGZ45867.1"/>
    <property type="molecule type" value="Genomic_DNA"/>
</dbReference>
<evidence type="ECO:0000313" key="3">
    <source>
        <dbReference type="EMBL" id="MTU29869.1"/>
    </source>
</evidence>
<evidence type="ECO:0000313" key="2">
    <source>
        <dbReference type="EMBL" id="GKH70495.1"/>
    </source>
</evidence>
<reference evidence="15 16" key="2">
    <citation type="journal article" date="2019" name="Nat. Med.">
        <title>A library of human gut bacterial isolates paired with longitudinal multiomics data enables mechanistic microbiome research.</title>
        <authorList>
            <person name="Poyet M."/>
            <person name="Groussin M."/>
            <person name="Gibbons S.M."/>
            <person name="Avila-Pacheco J."/>
            <person name="Jiang X."/>
            <person name="Kearney S.M."/>
            <person name="Perrotta A.R."/>
            <person name="Berdy B."/>
            <person name="Zhao S."/>
            <person name="Lieberman T.D."/>
            <person name="Swanson P.K."/>
            <person name="Smith M."/>
            <person name="Roesemann S."/>
            <person name="Alexander J.E."/>
            <person name="Rich S.A."/>
            <person name="Livny J."/>
            <person name="Vlamakis H."/>
            <person name="Clish C."/>
            <person name="Bullock K."/>
            <person name="Deik A."/>
            <person name="Scott J."/>
            <person name="Pierce K.A."/>
            <person name="Xavier R.J."/>
            <person name="Alm E.J."/>
        </authorList>
    </citation>
    <scope>NUCLEOTIDE SEQUENCE [LARGE SCALE GENOMIC DNA]</scope>
    <source>
        <strain evidence="6 18">BIOML-A11</strain>
        <strain evidence="5 17">BIOML-A16</strain>
        <strain evidence="3 16">BIOML-A25</strain>
        <strain evidence="4 15">BIOML-A29</strain>
    </source>
</reference>
<evidence type="ECO:0000313" key="15">
    <source>
        <dbReference type="Proteomes" id="UP000434916"/>
    </source>
</evidence>
<dbReference type="EMBL" id="QSII01000001">
    <property type="protein sequence ID" value="RHC90183.1"/>
    <property type="molecule type" value="Genomic_DNA"/>
</dbReference>